<gene>
    <name evidence="2" type="ORF">HSR121_1894</name>
</gene>
<dbReference type="EMBL" id="CP064787">
    <property type="protein sequence ID" value="QSG06228.1"/>
    <property type="molecule type" value="Genomic_DNA"/>
</dbReference>
<organism evidence="2 3">
    <name type="scientific">Halapricum desulfuricans</name>
    <dbReference type="NCBI Taxonomy" id="2841257"/>
    <lineage>
        <taxon>Archaea</taxon>
        <taxon>Methanobacteriati</taxon>
        <taxon>Methanobacteriota</taxon>
        <taxon>Stenosarchaea group</taxon>
        <taxon>Halobacteria</taxon>
        <taxon>Halobacteriales</taxon>
        <taxon>Haloarculaceae</taxon>
        <taxon>Halapricum</taxon>
    </lineage>
</organism>
<dbReference type="RefSeq" id="WP_229112694.1">
    <property type="nucleotide sequence ID" value="NZ_CP064787.1"/>
</dbReference>
<dbReference type="Pfam" id="PF01927">
    <property type="entry name" value="Mut7-C"/>
    <property type="match status" value="1"/>
</dbReference>
<dbReference type="PANTHER" id="PTHR39081:SF1">
    <property type="entry name" value="MUT7-C RNASE DOMAIN-CONTAINING PROTEIN"/>
    <property type="match status" value="1"/>
</dbReference>
<evidence type="ECO:0000313" key="3">
    <source>
        <dbReference type="Proteomes" id="UP000663525"/>
    </source>
</evidence>
<sequence length="155" mass="17353">MSPDRDRQSALLLDTMLGKLGTYLRMCGYDAAYALSRGVEDDDEIVALARTEGRTVVTRDVSLAGQAPEAVLIESRDTVDQLREFRDAGFDLELDAEPSRCGACNAPLTRVAPEEPTPDYAPEPDYEAVWRCRECGQHFWRGSHWDDVEETLSKL</sequence>
<dbReference type="PANTHER" id="PTHR39081">
    <property type="entry name" value="MUT7-C DOMAIN-CONTAINING PROTEIN"/>
    <property type="match status" value="1"/>
</dbReference>
<dbReference type="GeneID" id="68855480"/>
<protein>
    <submittedName>
        <fullName evidence="2">PIN-domain and Zn ribbon</fullName>
    </submittedName>
</protein>
<evidence type="ECO:0000259" key="1">
    <source>
        <dbReference type="Pfam" id="PF01927"/>
    </source>
</evidence>
<feature type="domain" description="Mut7-C RNAse" evidence="1">
    <location>
        <begin position="11"/>
        <end position="151"/>
    </location>
</feature>
<reference evidence="2" key="1">
    <citation type="submission" date="2020-11" db="EMBL/GenBank/DDBJ databases">
        <title>Carbohydrate-dependent, anaerobic sulfur respiration: A novel catabolism in halophilic archaea.</title>
        <authorList>
            <person name="Sorokin D.Y."/>
            <person name="Messina E."/>
            <person name="Smedile F."/>
            <person name="La Cono V."/>
            <person name="Hallsworth J.E."/>
            <person name="Yakimov M.M."/>
        </authorList>
    </citation>
    <scope>NUCLEOTIDE SEQUENCE</scope>
    <source>
        <strain evidence="2">HSR12-1</strain>
    </source>
</reference>
<dbReference type="Proteomes" id="UP000663525">
    <property type="component" value="Chromosome"/>
</dbReference>
<accession>A0A897N1Y8</accession>
<dbReference type="InterPro" id="IPR002782">
    <property type="entry name" value="Mut7-C_RNAse_dom"/>
</dbReference>
<proteinExistence type="predicted"/>
<evidence type="ECO:0000313" key="2">
    <source>
        <dbReference type="EMBL" id="QSG06228.1"/>
    </source>
</evidence>
<dbReference type="AlphaFoldDB" id="A0A897N1Y8"/>
<name>A0A897N1Y8_9EURY</name>